<accession>A0A3N2DE43</accession>
<dbReference type="OrthoDB" id="9808666at2"/>
<keyword evidence="2" id="KW-1185">Reference proteome</keyword>
<proteinExistence type="predicted"/>
<protein>
    <submittedName>
        <fullName evidence="1">Uncharacterized protein DUF1905</fullName>
    </submittedName>
</protein>
<sequence>MPYEFTARVWKTPPPGVWHFLTVPPDLADEIDERTTGLQGGFGSVKVEVTIGATTWSTSIFPSKEAASFILPVKQAVRRAEDCEAGTDVVVSLVLVGFE</sequence>
<evidence type="ECO:0000313" key="2">
    <source>
        <dbReference type="Proteomes" id="UP000275356"/>
    </source>
</evidence>
<dbReference type="AlphaFoldDB" id="A0A3N2DE43"/>
<name>A0A3N2DE43_9MICO</name>
<comment type="caution">
    <text evidence="1">The sequence shown here is derived from an EMBL/GenBank/DDBJ whole genome shotgun (WGS) entry which is preliminary data.</text>
</comment>
<dbReference type="SUPFAM" id="SSF141694">
    <property type="entry name" value="AF2212/PG0164-like"/>
    <property type="match status" value="1"/>
</dbReference>
<dbReference type="RefSeq" id="WP_123739701.1">
    <property type="nucleotide sequence ID" value="NZ_CALFQU010000018.1"/>
</dbReference>
<dbReference type="EMBL" id="RKHQ01000001">
    <property type="protein sequence ID" value="ROR97694.1"/>
    <property type="molecule type" value="Genomic_DNA"/>
</dbReference>
<dbReference type="InterPro" id="IPR037079">
    <property type="entry name" value="AF2212/PG0164-like_sf"/>
</dbReference>
<dbReference type="Pfam" id="PF08922">
    <property type="entry name" value="DUF1905"/>
    <property type="match status" value="1"/>
</dbReference>
<dbReference type="Proteomes" id="UP000275356">
    <property type="component" value="Unassembled WGS sequence"/>
</dbReference>
<organism evidence="1 2">
    <name type="scientific">Salana multivorans</name>
    <dbReference type="NCBI Taxonomy" id="120377"/>
    <lineage>
        <taxon>Bacteria</taxon>
        <taxon>Bacillati</taxon>
        <taxon>Actinomycetota</taxon>
        <taxon>Actinomycetes</taxon>
        <taxon>Micrococcales</taxon>
        <taxon>Beutenbergiaceae</taxon>
        <taxon>Salana</taxon>
    </lineage>
</organism>
<reference evidence="1 2" key="1">
    <citation type="submission" date="2018-11" db="EMBL/GenBank/DDBJ databases">
        <title>Sequencing the genomes of 1000 actinobacteria strains.</title>
        <authorList>
            <person name="Klenk H.-P."/>
        </authorList>
    </citation>
    <scope>NUCLEOTIDE SEQUENCE [LARGE SCALE GENOMIC DNA]</scope>
    <source>
        <strain evidence="1 2">DSM 13521</strain>
    </source>
</reference>
<evidence type="ECO:0000313" key="1">
    <source>
        <dbReference type="EMBL" id="ROR97694.1"/>
    </source>
</evidence>
<dbReference type="InterPro" id="IPR015018">
    <property type="entry name" value="DUF1905"/>
</dbReference>
<dbReference type="Gene3D" id="2.40.30.100">
    <property type="entry name" value="AF2212/PG0164-like"/>
    <property type="match status" value="1"/>
</dbReference>
<gene>
    <name evidence="1" type="ORF">EDD28_2299</name>
</gene>